<gene>
    <name evidence="2" type="ordered locus">Psta_3783</name>
</gene>
<dbReference type="KEGG" id="psl:Psta_3783"/>
<reference evidence="2 3" key="1">
    <citation type="journal article" date="2009" name="Stand. Genomic Sci.">
        <title>Complete genome sequence of Pirellula staleyi type strain (ATCC 27377).</title>
        <authorList>
            <person name="Clum A."/>
            <person name="Tindall B.J."/>
            <person name="Sikorski J."/>
            <person name="Ivanova N."/>
            <person name="Mavrommatis K."/>
            <person name="Lucas S."/>
            <person name="Glavina del Rio T."/>
            <person name="Nolan M."/>
            <person name="Chen F."/>
            <person name="Tice H."/>
            <person name="Pitluck S."/>
            <person name="Cheng J.F."/>
            <person name="Chertkov O."/>
            <person name="Brettin T."/>
            <person name="Han C."/>
            <person name="Detter J.C."/>
            <person name="Kuske C."/>
            <person name="Bruce D."/>
            <person name="Goodwin L."/>
            <person name="Ovchinikova G."/>
            <person name="Pati A."/>
            <person name="Mikhailova N."/>
            <person name="Chen A."/>
            <person name="Palaniappan K."/>
            <person name="Land M."/>
            <person name="Hauser L."/>
            <person name="Chang Y.J."/>
            <person name="Jeffries C.D."/>
            <person name="Chain P."/>
            <person name="Rohde M."/>
            <person name="Goker M."/>
            <person name="Bristow J."/>
            <person name="Eisen J.A."/>
            <person name="Markowitz V."/>
            <person name="Hugenholtz P."/>
            <person name="Kyrpides N.C."/>
            <person name="Klenk H.P."/>
            <person name="Lapidus A."/>
        </authorList>
    </citation>
    <scope>NUCLEOTIDE SEQUENCE [LARGE SCALE GENOMIC DNA]</scope>
    <source>
        <strain evidence="3">ATCC 27377 / DSM 6068 / ICPB 4128</strain>
    </source>
</reference>
<evidence type="ECO:0000313" key="3">
    <source>
        <dbReference type="Proteomes" id="UP000001887"/>
    </source>
</evidence>
<feature type="region of interest" description="Disordered" evidence="1">
    <location>
        <begin position="1"/>
        <end position="35"/>
    </location>
</feature>
<dbReference type="Proteomes" id="UP000001887">
    <property type="component" value="Chromosome"/>
</dbReference>
<evidence type="ECO:0000313" key="2">
    <source>
        <dbReference type="EMBL" id="ADB18438.1"/>
    </source>
</evidence>
<organism evidence="2 3">
    <name type="scientific">Pirellula staleyi (strain ATCC 27377 / DSM 6068 / ICPB 4128)</name>
    <name type="common">Pirella staleyi</name>
    <dbReference type="NCBI Taxonomy" id="530564"/>
    <lineage>
        <taxon>Bacteria</taxon>
        <taxon>Pseudomonadati</taxon>
        <taxon>Planctomycetota</taxon>
        <taxon>Planctomycetia</taxon>
        <taxon>Pirellulales</taxon>
        <taxon>Pirellulaceae</taxon>
        <taxon>Pirellula</taxon>
    </lineage>
</organism>
<sequence length="96" mass="10870">MHSIENTVTPAGKMLANGRGKRSKQSAENYSTQEKYQTRRIAGLVLESRAEVMLEKSTLWKDLCSRLSYYVAHAYPKGRGNREKSEITESLLHAVI</sequence>
<name>D2R073_PIRSD</name>
<dbReference type="EMBL" id="CP001848">
    <property type="protein sequence ID" value="ADB18438.1"/>
    <property type="molecule type" value="Genomic_DNA"/>
</dbReference>
<feature type="compositionally biased region" description="Polar residues" evidence="1">
    <location>
        <begin position="26"/>
        <end position="35"/>
    </location>
</feature>
<protein>
    <submittedName>
        <fullName evidence="2">Uncharacterized protein</fullName>
    </submittedName>
</protein>
<keyword evidence="3" id="KW-1185">Reference proteome</keyword>
<accession>D2R073</accession>
<dbReference type="AlphaFoldDB" id="D2R073"/>
<proteinExistence type="predicted"/>
<dbReference type="HOGENOM" id="CLU_2357291_0_0_0"/>
<evidence type="ECO:0000256" key="1">
    <source>
        <dbReference type="SAM" id="MobiDB-lite"/>
    </source>
</evidence>